<sequence length="263" mass="30955">MNIEVLKEELTQITEQKKFVLNELSNYSDLLDKTLVLKKSNGIYQYYYRDADDNLEYISAADKDIAKRLAQKDYYEKMLTNLHRQEMAIKRFILKYNCASVSNLYEKLSDGRKQLINPIIKSDADYIKEWYGKYCGAQNKYDKSSSYTTNNGEEVRSKSEKIIADLFYQYGVIYQYEPEIILHNGIKCYPDFVLLNIRERKTYFWEHFGLTSDNTYSDKNLEKLARYEKSGIISGENLIISTEAYGINLDVNLIEHKIKLFLL</sequence>
<dbReference type="AlphaFoldDB" id="A0A285SXU1"/>
<protein>
    <submittedName>
        <fullName evidence="1">Uncharacterized protein</fullName>
    </submittedName>
</protein>
<gene>
    <name evidence="1" type="ORF">SAMN02910411_0107</name>
</gene>
<accession>A0A285SXU1</accession>
<proteinExistence type="predicted"/>
<reference evidence="1 2" key="1">
    <citation type="submission" date="2017-08" db="EMBL/GenBank/DDBJ databases">
        <authorList>
            <person name="de Groot N.N."/>
        </authorList>
    </citation>
    <scope>NUCLEOTIDE SEQUENCE [LARGE SCALE GENOMIC DNA]</scope>
    <source>
        <strain evidence="1 2">DSM 9787</strain>
    </source>
</reference>
<organism evidence="1 2">
    <name type="scientific">Pseudobutyrivibrio ruminis DSM 9787</name>
    <dbReference type="NCBI Taxonomy" id="1123011"/>
    <lineage>
        <taxon>Bacteria</taxon>
        <taxon>Bacillati</taxon>
        <taxon>Bacillota</taxon>
        <taxon>Clostridia</taxon>
        <taxon>Lachnospirales</taxon>
        <taxon>Lachnospiraceae</taxon>
        <taxon>Pseudobutyrivibrio</taxon>
    </lineage>
</organism>
<evidence type="ECO:0000313" key="1">
    <source>
        <dbReference type="EMBL" id="SOC13107.1"/>
    </source>
</evidence>
<evidence type="ECO:0000313" key="2">
    <source>
        <dbReference type="Proteomes" id="UP000219563"/>
    </source>
</evidence>
<dbReference type="RefSeq" id="WP_097076998.1">
    <property type="nucleotide sequence ID" value="NZ_OBMR01000011.1"/>
</dbReference>
<dbReference type="EMBL" id="OBMR01000011">
    <property type="protein sequence ID" value="SOC13107.1"/>
    <property type="molecule type" value="Genomic_DNA"/>
</dbReference>
<dbReference type="Proteomes" id="UP000219563">
    <property type="component" value="Unassembled WGS sequence"/>
</dbReference>
<name>A0A285SXU1_9FIRM</name>